<sequence length="185" mass="21731">MEANLHGIELMIDVFMRLDKANPDGVNKEELIRECEAQKLDAEQVTKWLERFGMKTIRMDEFCSQFGFNLKEMILEEVERANARSGEAPKLSEDIELISTTMSMTKQVEITEKFKTLVNESGEDEAKAGLIPKKMKEYLDETFEHGWQVVMVEGKYWMHFSHEPFTSLQFRYNDYICLVWRTPEN</sequence>
<dbReference type="GO" id="GO:0030286">
    <property type="term" value="C:dynein complex"/>
    <property type="evidence" value="ECO:0007669"/>
    <property type="project" value="InterPro"/>
</dbReference>
<dbReference type="GeneID" id="20323167"/>
<dbReference type="GO" id="GO:0007017">
    <property type="term" value="P:microtubule-based process"/>
    <property type="evidence" value="ECO:0007669"/>
    <property type="project" value="InterPro"/>
</dbReference>
<dbReference type="InterPro" id="IPR001372">
    <property type="entry name" value="Dynein_light_chain_typ-1/2"/>
</dbReference>
<dbReference type="SMART" id="SM01375">
    <property type="entry name" value="Dynein_light"/>
    <property type="match status" value="1"/>
</dbReference>
<reference evidence="1 2" key="1">
    <citation type="submission" date="2013-11" db="EMBL/GenBank/DDBJ databases">
        <title>Opisthorchis viverrini - life in the bile duct.</title>
        <authorList>
            <person name="Young N.D."/>
            <person name="Nagarajan N."/>
            <person name="Lin S.J."/>
            <person name="Korhonen P.K."/>
            <person name="Jex A.R."/>
            <person name="Hall R.S."/>
            <person name="Safavi-Hemami H."/>
            <person name="Kaewkong W."/>
            <person name="Bertrand D."/>
            <person name="Gao S."/>
            <person name="Seet Q."/>
            <person name="Wongkham S."/>
            <person name="Teh B.T."/>
            <person name="Wongkham C."/>
            <person name="Intapan P.M."/>
            <person name="Maleewong W."/>
            <person name="Yang X."/>
            <person name="Hu M."/>
            <person name="Wang Z."/>
            <person name="Hofmann A."/>
            <person name="Sternberg P.W."/>
            <person name="Tan P."/>
            <person name="Wang J."/>
            <person name="Gasser R.B."/>
        </authorList>
    </citation>
    <scope>NUCLEOTIDE SEQUENCE [LARGE SCALE GENOMIC DNA]</scope>
</reference>
<evidence type="ECO:0000313" key="1">
    <source>
        <dbReference type="EMBL" id="KER23043.1"/>
    </source>
</evidence>
<keyword evidence="2" id="KW-1185">Reference proteome</keyword>
<gene>
    <name evidence="1" type="ORF">T265_08988</name>
</gene>
<dbReference type="RefSeq" id="XP_009173202.1">
    <property type="nucleotide sequence ID" value="XM_009174938.1"/>
</dbReference>
<dbReference type="AlphaFoldDB" id="A0A074Z7F9"/>
<dbReference type="OrthoDB" id="6222374at2759"/>
<dbReference type="Gene3D" id="3.30.740.10">
    <property type="entry name" value="Protein Inhibitor Of Neuronal Nitric Oxide Synthase"/>
    <property type="match status" value="1"/>
</dbReference>
<accession>A0A074Z7F9</accession>
<dbReference type="InterPro" id="IPR037177">
    <property type="entry name" value="DLC_sf"/>
</dbReference>
<dbReference type="CTD" id="20323167"/>
<proteinExistence type="predicted"/>
<dbReference type="CDD" id="cd21454">
    <property type="entry name" value="DLC-like_TAL"/>
    <property type="match status" value="1"/>
</dbReference>
<dbReference type="KEGG" id="ovi:T265_08988"/>
<evidence type="ECO:0000313" key="2">
    <source>
        <dbReference type="Proteomes" id="UP000054324"/>
    </source>
</evidence>
<name>A0A074Z7F9_OPIVI</name>
<organism evidence="1 2">
    <name type="scientific">Opisthorchis viverrini</name>
    <name type="common">Southeast Asian liver fluke</name>
    <dbReference type="NCBI Taxonomy" id="6198"/>
    <lineage>
        <taxon>Eukaryota</taxon>
        <taxon>Metazoa</taxon>
        <taxon>Spiralia</taxon>
        <taxon>Lophotrochozoa</taxon>
        <taxon>Platyhelminthes</taxon>
        <taxon>Trematoda</taxon>
        <taxon>Digenea</taxon>
        <taxon>Opisthorchiida</taxon>
        <taxon>Opisthorchiata</taxon>
        <taxon>Opisthorchiidae</taxon>
        <taxon>Opisthorchis</taxon>
    </lineage>
</organism>
<protein>
    <submittedName>
        <fullName evidence="1">Uncharacterized protein</fullName>
    </submittedName>
</protein>
<dbReference type="EMBL" id="KL596867">
    <property type="protein sequence ID" value="KER23043.1"/>
    <property type="molecule type" value="Genomic_DNA"/>
</dbReference>
<dbReference type="STRING" id="6198.A0A074Z7F9"/>
<dbReference type="Pfam" id="PF01221">
    <property type="entry name" value="Dynein_light"/>
    <property type="match status" value="1"/>
</dbReference>
<dbReference type="SUPFAM" id="SSF54648">
    <property type="entry name" value="DLC"/>
    <property type="match status" value="1"/>
</dbReference>
<dbReference type="Proteomes" id="UP000054324">
    <property type="component" value="Unassembled WGS sequence"/>
</dbReference>